<feature type="region of interest" description="Disordered" evidence="1">
    <location>
        <begin position="226"/>
        <end position="254"/>
    </location>
</feature>
<dbReference type="AlphaFoldDB" id="A0A7S1XBY7"/>
<organism evidence="2">
    <name type="scientific">Tetraselmis chuii</name>
    <dbReference type="NCBI Taxonomy" id="63592"/>
    <lineage>
        <taxon>Eukaryota</taxon>
        <taxon>Viridiplantae</taxon>
        <taxon>Chlorophyta</taxon>
        <taxon>core chlorophytes</taxon>
        <taxon>Chlorodendrophyceae</taxon>
        <taxon>Chlorodendrales</taxon>
        <taxon>Chlorodendraceae</taxon>
        <taxon>Tetraselmis</taxon>
    </lineage>
</organism>
<accession>A0A7S1XBY7</accession>
<evidence type="ECO:0000256" key="1">
    <source>
        <dbReference type="SAM" id="MobiDB-lite"/>
    </source>
</evidence>
<name>A0A7S1XBY7_9CHLO</name>
<dbReference type="EMBL" id="HBGG01041630">
    <property type="protein sequence ID" value="CAD9225993.1"/>
    <property type="molecule type" value="Transcribed_RNA"/>
</dbReference>
<protein>
    <submittedName>
        <fullName evidence="2">Uncharacterized protein</fullName>
    </submittedName>
</protein>
<sequence length="297" mass="30035">MAATVSALPRFANQIVSRSRTTQREGSQRGGTGALRFLLPGLPALIQAAREGHQFRKSPLDAESKIKQGGAGHGAASPVPITRHVKVAAIERLKKRAKPETTTLIGAQGAKSLRPAVKTFTRPVHMPGGAGMLPRAPVISASRARVGGASLGVPRTPRFSVPLAGLGGAAHKYAVNKSVVTARPAGQGGVSTGVLPSKSATASAQPRQGGAARLLAPAAVVSAAPRVGGASQRAAKQADSVSRPSMSQGGSSLGRRVEMAAPKVHPLQGGAAARCTPAVRQVASPMQGGSVLSARMA</sequence>
<proteinExistence type="predicted"/>
<feature type="compositionally biased region" description="Polar residues" evidence="1">
    <location>
        <begin position="239"/>
        <end position="250"/>
    </location>
</feature>
<evidence type="ECO:0000313" key="2">
    <source>
        <dbReference type="EMBL" id="CAD9225993.1"/>
    </source>
</evidence>
<gene>
    <name evidence="2" type="ORF">TCHU04912_LOCUS21453</name>
</gene>
<reference evidence="2" key="1">
    <citation type="submission" date="2021-01" db="EMBL/GenBank/DDBJ databases">
        <authorList>
            <person name="Corre E."/>
            <person name="Pelletier E."/>
            <person name="Niang G."/>
            <person name="Scheremetjew M."/>
            <person name="Finn R."/>
            <person name="Kale V."/>
            <person name="Holt S."/>
            <person name="Cochrane G."/>
            <person name="Meng A."/>
            <person name="Brown T."/>
            <person name="Cohen L."/>
        </authorList>
    </citation>
    <scope>NUCLEOTIDE SEQUENCE</scope>
    <source>
        <strain evidence="2">PLY429</strain>
    </source>
</reference>